<dbReference type="GO" id="GO:0005886">
    <property type="term" value="C:plasma membrane"/>
    <property type="evidence" value="ECO:0007669"/>
    <property type="project" value="UniProtKB-SubCell"/>
</dbReference>
<keyword evidence="13 19" id="KW-0472">Membrane</keyword>
<dbReference type="EC" id="2.7.8.26" evidence="5 19"/>
<dbReference type="EMBL" id="CP060244">
    <property type="protein sequence ID" value="QNT77876.1"/>
    <property type="molecule type" value="Genomic_DNA"/>
</dbReference>
<evidence type="ECO:0000256" key="18">
    <source>
        <dbReference type="ARBA" id="ARBA00049504"/>
    </source>
</evidence>
<evidence type="ECO:0000256" key="15">
    <source>
        <dbReference type="ARBA" id="ARBA00032605"/>
    </source>
</evidence>
<evidence type="ECO:0000256" key="1">
    <source>
        <dbReference type="ARBA" id="ARBA00001946"/>
    </source>
</evidence>
<evidence type="ECO:0000256" key="17">
    <source>
        <dbReference type="ARBA" id="ARBA00048623"/>
    </source>
</evidence>
<evidence type="ECO:0000256" key="2">
    <source>
        <dbReference type="ARBA" id="ARBA00004651"/>
    </source>
</evidence>
<dbReference type="GO" id="GO:0009236">
    <property type="term" value="P:cobalamin biosynthetic process"/>
    <property type="evidence" value="ECO:0007669"/>
    <property type="project" value="UniProtKB-UniRule"/>
</dbReference>
<organism evidence="20 21">
    <name type="scientific">Entomobacter blattae</name>
    <dbReference type="NCBI Taxonomy" id="2762277"/>
    <lineage>
        <taxon>Bacteria</taxon>
        <taxon>Pseudomonadati</taxon>
        <taxon>Pseudomonadota</taxon>
        <taxon>Alphaproteobacteria</taxon>
        <taxon>Acetobacterales</taxon>
        <taxon>Acetobacteraceae</taxon>
        <taxon>Entomobacter</taxon>
    </lineage>
</organism>
<evidence type="ECO:0000256" key="6">
    <source>
        <dbReference type="ARBA" id="ARBA00015850"/>
    </source>
</evidence>
<dbReference type="RefSeq" id="WP_203414277.1">
    <property type="nucleotide sequence ID" value="NZ_CP060244.1"/>
</dbReference>
<evidence type="ECO:0000256" key="9">
    <source>
        <dbReference type="ARBA" id="ARBA00022679"/>
    </source>
</evidence>
<keyword evidence="12 19" id="KW-1133">Transmembrane helix</keyword>
<evidence type="ECO:0000313" key="20">
    <source>
        <dbReference type="EMBL" id="QNT77876.1"/>
    </source>
</evidence>
<dbReference type="InterPro" id="IPR003805">
    <property type="entry name" value="CobS"/>
</dbReference>
<comment type="similarity">
    <text evidence="4 19">Belongs to the CobS family.</text>
</comment>
<feature type="transmembrane region" description="Helical" evidence="19">
    <location>
        <begin position="143"/>
        <end position="162"/>
    </location>
</feature>
<comment type="function">
    <text evidence="14 19">Joins adenosylcobinamide-GDP and alpha-ribazole to generate adenosylcobalamin (Ado-cobalamin). Also synthesizes adenosylcobalamin 5'-phosphate from adenosylcobinamide-GDP and alpha-ribazole 5'-phosphate.</text>
</comment>
<keyword evidence="10 19" id="KW-0812">Transmembrane</keyword>
<keyword evidence="11 19" id="KW-0460">Magnesium</keyword>
<dbReference type="AlphaFoldDB" id="A0A7H1NQ16"/>
<evidence type="ECO:0000256" key="3">
    <source>
        <dbReference type="ARBA" id="ARBA00004663"/>
    </source>
</evidence>
<feature type="transmembrane region" description="Helical" evidence="19">
    <location>
        <begin position="114"/>
        <end position="131"/>
    </location>
</feature>
<feature type="transmembrane region" description="Helical" evidence="19">
    <location>
        <begin position="40"/>
        <end position="61"/>
    </location>
</feature>
<evidence type="ECO:0000256" key="10">
    <source>
        <dbReference type="ARBA" id="ARBA00022692"/>
    </source>
</evidence>
<dbReference type="UniPathway" id="UPA00148">
    <property type="reaction ID" value="UER00238"/>
</dbReference>
<name>A0A7H1NQ16_9PROT</name>
<evidence type="ECO:0000256" key="16">
    <source>
        <dbReference type="ARBA" id="ARBA00032853"/>
    </source>
</evidence>
<dbReference type="GO" id="GO:0051073">
    <property type="term" value="F:adenosylcobinamide-GDP ribazoletransferase activity"/>
    <property type="evidence" value="ECO:0007669"/>
    <property type="project" value="UniProtKB-UniRule"/>
</dbReference>
<comment type="catalytic activity">
    <reaction evidence="18 19">
        <text>alpha-ribazole 5'-phosphate + adenosylcob(III)inamide-GDP = adenosylcob(III)alamin 5'-phosphate + GMP + H(+)</text>
        <dbReference type="Rhea" id="RHEA:23560"/>
        <dbReference type="ChEBI" id="CHEBI:15378"/>
        <dbReference type="ChEBI" id="CHEBI:57918"/>
        <dbReference type="ChEBI" id="CHEBI:58115"/>
        <dbReference type="ChEBI" id="CHEBI:60487"/>
        <dbReference type="ChEBI" id="CHEBI:60493"/>
        <dbReference type="EC" id="2.7.8.26"/>
    </reaction>
</comment>
<accession>A0A7H1NQ16</accession>
<comment type="subcellular location">
    <subcellularLocation>
        <location evidence="2 19">Cell membrane</location>
        <topology evidence="2 19">Multi-pass membrane protein</topology>
    </subcellularLocation>
</comment>
<keyword evidence="8 19" id="KW-0169">Cobalamin biosynthesis</keyword>
<evidence type="ECO:0000256" key="8">
    <source>
        <dbReference type="ARBA" id="ARBA00022573"/>
    </source>
</evidence>
<feature type="transmembrane region" description="Helical" evidence="19">
    <location>
        <begin position="68"/>
        <end position="85"/>
    </location>
</feature>
<evidence type="ECO:0000256" key="12">
    <source>
        <dbReference type="ARBA" id="ARBA00022989"/>
    </source>
</evidence>
<keyword evidence="21" id="KW-1185">Reference proteome</keyword>
<protein>
    <recommendedName>
        <fullName evidence="6 19">Adenosylcobinamide-GDP ribazoletransferase</fullName>
        <ecNumber evidence="5 19">2.7.8.26</ecNumber>
    </recommendedName>
    <alternativeName>
        <fullName evidence="16 19">Cobalamin synthase</fullName>
    </alternativeName>
    <alternativeName>
        <fullName evidence="15 19">Cobalamin-5'-phosphate synthase</fullName>
    </alternativeName>
</protein>
<dbReference type="PANTHER" id="PTHR34148">
    <property type="entry name" value="ADENOSYLCOBINAMIDE-GDP RIBAZOLETRANSFERASE"/>
    <property type="match status" value="1"/>
</dbReference>
<dbReference type="GO" id="GO:0008818">
    <property type="term" value="F:cobalamin 5'-phosphate synthase activity"/>
    <property type="evidence" value="ECO:0007669"/>
    <property type="project" value="UniProtKB-UniRule"/>
</dbReference>
<evidence type="ECO:0000256" key="19">
    <source>
        <dbReference type="HAMAP-Rule" id="MF_00719"/>
    </source>
</evidence>
<proteinExistence type="inferred from homology"/>
<dbReference type="PANTHER" id="PTHR34148:SF1">
    <property type="entry name" value="ADENOSYLCOBINAMIDE-GDP RIBAZOLETRANSFERASE"/>
    <property type="match status" value="1"/>
</dbReference>
<dbReference type="Pfam" id="PF02654">
    <property type="entry name" value="CobS"/>
    <property type="match status" value="1"/>
</dbReference>
<comment type="cofactor">
    <cofactor evidence="1 19">
        <name>Mg(2+)</name>
        <dbReference type="ChEBI" id="CHEBI:18420"/>
    </cofactor>
</comment>
<dbReference type="HAMAP" id="MF_00719">
    <property type="entry name" value="CobS"/>
    <property type="match status" value="1"/>
</dbReference>
<evidence type="ECO:0000256" key="4">
    <source>
        <dbReference type="ARBA" id="ARBA00010561"/>
    </source>
</evidence>
<evidence type="ECO:0000256" key="7">
    <source>
        <dbReference type="ARBA" id="ARBA00022475"/>
    </source>
</evidence>
<evidence type="ECO:0000256" key="11">
    <source>
        <dbReference type="ARBA" id="ARBA00022842"/>
    </source>
</evidence>
<keyword evidence="7 19" id="KW-1003">Cell membrane</keyword>
<evidence type="ECO:0000313" key="21">
    <source>
        <dbReference type="Proteomes" id="UP000516349"/>
    </source>
</evidence>
<comment type="pathway">
    <text evidence="3 19">Cofactor biosynthesis; adenosylcobalamin biosynthesis; adenosylcobalamin from cob(II)yrinate a,c-diamide: step 7/7.</text>
</comment>
<evidence type="ECO:0000256" key="13">
    <source>
        <dbReference type="ARBA" id="ARBA00023136"/>
    </source>
</evidence>
<keyword evidence="9 19" id="KW-0808">Transferase</keyword>
<comment type="catalytic activity">
    <reaction evidence="17 19">
        <text>alpha-ribazole + adenosylcob(III)inamide-GDP = adenosylcob(III)alamin + GMP + H(+)</text>
        <dbReference type="Rhea" id="RHEA:16049"/>
        <dbReference type="ChEBI" id="CHEBI:10329"/>
        <dbReference type="ChEBI" id="CHEBI:15378"/>
        <dbReference type="ChEBI" id="CHEBI:18408"/>
        <dbReference type="ChEBI" id="CHEBI:58115"/>
        <dbReference type="ChEBI" id="CHEBI:60487"/>
        <dbReference type="EC" id="2.7.8.26"/>
    </reaction>
</comment>
<evidence type="ECO:0000256" key="5">
    <source>
        <dbReference type="ARBA" id="ARBA00013200"/>
    </source>
</evidence>
<gene>
    <name evidence="20" type="primary">cobS_1</name>
    <name evidence="19" type="synonym">cobS</name>
    <name evidence="20" type="ORF">JGUZn3_06340</name>
</gene>
<feature type="transmembrane region" description="Helical" evidence="19">
    <location>
        <begin position="188"/>
        <end position="214"/>
    </location>
</feature>
<feature type="transmembrane region" description="Helical" evidence="19">
    <location>
        <begin position="226"/>
        <end position="249"/>
    </location>
</feature>
<dbReference type="Proteomes" id="UP000516349">
    <property type="component" value="Chromosome"/>
</dbReference>
<reference evidence="20 21" key="1">
    <citation type="submission" date="2020-08" db="EMBL/GenBank/DDBJ databases">
        <title>Complete genome sequence of Entomobacter blattae G55GP.</title>
        <authorList>
            <person name="Poehlein A."/>
            <person name="Guzman J."/>
            <person name="Daniel R."/>
            <person name="Vilcinskas A."/>
        </authorList>
    </citation>
    <scope>NUCLEOTIDE SEQUENCE [LARGE SCALE GENOMIC DNA]</scope>
    <source>
        <strain evidence="20 21">G55GP</strain>
    </source>
</reference>
<evidence type="ECO:0000256" key="14">
    <source>
        <dbReference type="ARBA" id="ARBA00025228"/>
    </source>
</evidence>
<sequence>MFKKFRANLATAFQLLTRLPTSWLAAKPAYPSNNAGGAALWPLVGGILGIMPWATITVSGWMGFSSSLCVIIGLVTMVFLSGGLHEDGLADTMDGFGGGKNKEETLRIMHDSRIGSYGCIALILVFLARYVSLGQLMVNHTLLPALIMAGALSRLSMLWLFYTLPLAQDKGVAYGIGKPHSRALKRGVFFTALMGISVLSFSHFIIASLIGGLFTQYMKNLAVRKVGGISGDILGCACILVETGLLVLFSKIISPSSSLLTTPITPFFWT</sequence>
<dbReference type="KEGG" id="ebla:JGUZn3_06340"/>